<dbReference type="Gramene" id="MELO3C033762.2.1">
    <property type="protein sequence ID" value="MELO3C033762.2.1"/>
    <property type="gene ID" value="MELO3C033762.2"/>
</dbReference>
<reference evidence="1" key="1">
    <citation type="submission" date="2023-03" db="UniProtKB">
        <authorList>
            <consortium name="EnsemblPlants"/>
        </authorList>
    </citation>
    <scope>IDENTIFICATION</scope>
</reference>
<protein>
    <recommendedName>
        <fullName evidence="2">MuDRA-like transposase</fullName>
    </recommendedName>
</protein>
<evidence type="ECO:0000313" key="1">
    <source>
        <dbReference type="EnsemblPlants" id="MELO3C033762.2.1"/>
    </source>
</evidence>
<dbReference type="AlphaFoldDB" id="A0A9I9EI46"/>
<evidence type="ECO:0008006" key="2">
    <source>
        <dbReference type="Google" id="ProtNLM"/>
    </source>
</evidence>
<proteinExistence type="predicted"/>
<sequence length="51" mass="5829">MSTNRSIPKEIVHKARTNLGVNISYQKAWRAKEHMVKILHGDPVESYALIP</sequence>
<accession>A0A9I9EI46</accession>
<dbReference type="EnsemblPlants" id="MELO3C033762.2.1">
    <property type="protein sequence ID" value="MELO3C033762.2.1"/>
    <property type="gene ID" value="MELO3C033762.2"/>
</dbReference>
<organism evidence="1">
    <name type="scientific">Cucumis melo</name>
    <name type="common">Muskmelon</name>
    <dbReference type="NCBI Taxonomy" id="3656"/>
    <lineage>
        <taxon>Eukaryota</taxon>
        <taxon>Viridiplantae</taxon>
        <taxon>Streptophyta</taxon>
        <taxon>Embryophyta</taxon>
        <taxon>Tracheophyta</taxon>
        <taxon>Spermatophyta</taxon>
        <taxon>Magnoliopsida</taxon>
        <taxon>eudicotyledons</taxon>
        <taxon>Gunneridae</taxon>
        <taxon>Pentapetalae</taxon>
        <taxon>rosids</taxon>
        <taxon>fabids</taxon>
        <taxon>Cucurbitales</taxon>
        <taxon>Cucurbitaceae</taxon>
        <taxon>Benincaseae</taxon>
        <taxon>Cucumis</taxon>
    </lineage>
</organism>
<name>A0A9I9EI46_CUCME</name>